<dbReference type="InterPro" id="IPR013320">
    <property type="entry name" value="ConA-like_dom_sf"/>
</dbReference>
<name>A0A2T7PKA9_POMCA</name>
<dbReference type="PANTHER" id="PTHR23282:SF142">
    <property type="entry name" value="MAM DOMAIN-CONTAINING PROTEIN"/>
    <property type="match status" value="1"/>
</dbReference>
<dbReference type="SMART" id="SM00137">
    <property type="entry name" value="MAM"/>
    <property type="match status" value="1"/>
</dbReference>
<sequence length="451" mass="50169">MSCWPRQTQDPTDTFSLVLRPHCGSRQTEQLQFVDEETFSNYVFVRTKARYTEISGTGSDYSAYSTLQSPWMDVRQASCLSFDFAQTLPSKLAVVVNDTCVFRAPDKQLTQFQPGVVSLSPGNVTLNHTLILEPVSIAQLRSITIEEGSCAIPGNCFATSKIENCPWTSTNSTVCKWDSGNKYKNFLGPTEDHTTDGNNMYFWMNLSALISGESCSLQSVLSRKAEAGDEGCLRFWYHMDGEGDDSLSVSILSGSLSPNEKVLWTKSSDDTKPVWSMGAVKIESVLPFKSPFRSVYGHSGNTWKFSSVALDDIEFTYANDCEDTESSHNGRGSSTADRLPIAAPEQSSYDEIIVDHSVQDPHIYSTLQECSRPHSAELPRAPSDDTNSFTEMRVRNSGDPQVTDEDTNLKDSSHSVVDVNNFDEIEPKTERTKLVKVTRLPRQQSRLSTII</sequence>
<feature type="region of interest" description="Disordered" evidence="1">
    <location>
        <begin position="370"/>
        <end position="413"/>
    </location>
</feature>
<organism evidence="3 4">
    <name type="scientific">Pomacea canaliculata</name>
    <name type="common">Golden apple snail</name>
    <dbReference type="NCBI Taxonomy" id="400727"/>
    <lineage>
        <taxon>Eukaryota</taxon>
        <taxon>Metazoa</taxon>
        <taxon>Spiralia</taxon>
        <taxon>Lophotrochozoa</taxon>
        <taxon>Mollusca</taxon>
        <taxon>Gastropoda</taxon>
        <taxon>Caenogastropoda</taxon>
        <taxon>Architaenioglossa</taxon>
        <taxon>Ampullarioidea</taxon>
        <taxon>Ampullariidae</taxon>
        <taxon>Pomacea</taxon>
    </lineage>
</organism>
<comment type="caution">
    <text evidence="3">The sequence shown here is derived from an EMBL/GenBank/DDBJ whole genome shotgun (WGS) entry which is preliminary data.</text>
</comment>
<dbReference type="OrthoDB" id="10540702at2759"/>
<evidence type="ECO:0000256" key="1">
    <source>
        <dbReference type="SAM" id="MobiDB-lite"/>
    </source>
</evidence>
<dbReference type="Pfam" id="PF00629">
    <property type="entry name" value="MAM"/>
    <property type="match status" value="1"/>
</dbReference>
<evidence type="ECO:0000313" key="4">
    <source>
        <dbReference type="Proteomes" id="UP000245119"/>
    </source>
</evidence>
<dbReference type="SUPFAM" id="SSF49899">
    <property type="entry name" value="Concanavalin A-like lectins/glucanases"/>
    <property type="match status" value="1"/>
</dbReference>
<evidence type="ECO:0000313" key="3">
    <source>
        <dbReference type="EMBL" id="PVD33863.1"/>
    </source>
</evidence>
<dbReference type="PROSITE" id="PS50060">
    <property type="entry name" value="MAM_2"/>
    <property type="match status" value="1"/>
</dbReference>
<dbReference type="Proteomes" id="UP000245119">
    <property type="component" value="Linkage Group LG3"/>
</dbReference>
<feature type="domain" description="MAM" evidence="2">
    <location>
        <begin position="148"/>
        <end position="323"/>
    </location>
</feature>
<dbReference type="InterPro" id="IPR051560">
    <property type="entry name" value="MAM_domain-containing"/>
</dbReference>
<dbReference type="PANTHER" id="PTHR23282">
    <property type="entry name" value="APICAL ENDOSOMAL GLYCOPROTEIN PRECURSOR"/>
    <property type="match status" value="1"/>
</dbReference>
<dbReference type="Gene3D" id="2.60.120.200">
    <property type="match status" value="1"/>
</dbReference>
<dbReference type="EMBL" id="PZQS01000003">
    <property type="protein sequence ID" value="PVD33863.1"/>
    <property type="molecule type" value="Genomic_DNA"/>
</dbReference>
<dbReference type="STRING" id="400727.A0A2T7PKA9"/>
<dbReference type="AlphaFoldDB" id="A0A2T7PKA9"/>
<accession>A0A2T7PKA9</accession>
<protein>
    <recommendedName>
        <fullName evidence="2">MAM domain-containing protein</fullName>
    </recommendedName>
</protein>
<dbReference type="InterPro" id="IPR000998">
    <property type="entry name" value="MAM_dom"/>
</dbReference>
<gene>
    <name evidence="3" type="ORF">C0Q70_05125</name>
</gene>
<reference evidence="3 4" key="1">
    <citation type="submission" date="2018-04" db="EMBL/GenBank/DDBJ databases">
        <title>The genome of golden apple snail Pomacea canaliculata provides insight into stress tolerance and invasive adaptation.</title>
        <authorList>
            <person name="Liu C."/>
            <person name="Liu B."/>
            <person name="Ren Y."/>
            <person name="Zhang Y."/>
            <person name="Wang H."/>
            <person name="Li S."/>
            <person name="Jiang F."/>
            <person name="Yin L."/>
            <person name="Zhang G."/>
            <person name="Qian W."/>
            <person name="Fan W."/>
        </authorList>
    </citation>
    <scope>NUCLEOTIDE SEQUENCE [LARGE SCALE GENOMIC DNA]</scope>
    <source>
        <strain evidence="3">SZHN2017</strain>
        <tissue evidence="3">Muscle</tissue>
    </source>
</reference>
<proteinExistence type="predicted"/>
<dbReference type="GO" id="GO:0016020">
    <property type="term" value="C:membrane"/>
    <property type="evidence" value="ECO:0007669"/>
    <property type="project" value="InterPro"/>
</dbReference>
<keyword evidence="4" id="KW-1185">Reference proteome</keyword>
<evidence type="ECO:0000259" key="2">
    <source>
        <dbReference type="PROSITE" id="PS50060"/>
    </source>
</evidence>